<name>M5UFN3_9BACT</name>
<comment type="caution">
    <text evidence="1">The sequence shown here is derived from an EMBL/GenBank/DDBJ whole genome shotgun (WGS) entry which is preliminary data.</text>
</comment>
<protein>
    <submittedName>
        <fullName evidence="1">Uncharacterized protein</fullName>
    </submittedName>
</protein>
<evidence type="ECO:0000313" key="1">
    <source>
        <dbReference type="EMBL" id="EMI54808.1"/>
    </source>
</evidence>
<keyword evidence="2" id="KW-1185">Reference proteome</keyword>
<dbReference type="AlphaFoldDB" id="M5UFN3"/>
<gene>
    <name evidence="1" type="ORF">RSSM_03732</name>
</gene>
<reference evidence="1 2" key="1">
    <citation type="journal article" date="2013" name="Mar. Genomics">
        <title>Expression of sulfatases in Rhodopirellula baltica and the diversity of sulfatases in the genus Rhodopirellula.</title>
        <authorList>
            <person name="Wegner C.E."/>
            <person name="Richter-Heitmann T."/>
            <person name="Klindworth A."/>
            <person name="Klockow C."/>
            <person name="Richter M."/>
            <person name="Achstetter T."/>
            <person name="Glockner F.O."/>
            <person name="Harder J."/>
        </authorList>
    </citation>
    <scope>NUCLEOTIDE SEQUENCE [LARGE SCALE GENOMIC DNA]</scope>
    <source>
        <strain evidence="1 2">SM41</strain>
    </source>
</reference>
<accession>M5UFN3</accession>
<sequence length="52" mass="5104">MDGKLHTGVGCDSGRRGGMGGTAAFADASLFSAAVAHSASQILFDLSSCLSA</sequence>
<dbReference type="Proteomes" id="UP000011885">
    <property type="component" value="Unassembled WGS sequence"/>
</dbReference>
<evidence type="ECO:0000313" key="2">
    <source>
        <dbReference type="Proteomes" id="UP000011885"/>
    </source>
</evidence>
<proteinExistence type="predicted"/>
<dbReference type="EMBL" id="ANOH01000257">
    <property type="protein sequence ID" value="EMI54808.1"/>
    <property type="molecule type" value="Genomic_DNA"/>
</dbReference>
<dbReference type="PATRIC" id="fig|1263870.3.peg.3961"/>
<organism evidence="1 2">
    <name type="scientific">Rhodopirellula sallentina SM41</name>
    <dbReference type="NCBI Taxonomy" id="1263870"/>
    <lineage>
        <taxon>Bacteria</taxon>
        <taxon>Pseudomonadati</taxon>
        <taxon>Planctomycetota</taxon>
        <taxon>Planctomycetia</taxon>
        <taxon>Pirellulales</taxon>
        <taxon>Pirellulaceae</taxon>
        <taxon>Rhodopirellula</taxon>
    </lineage>
</organism>